<feature type="region of interest" description="Disordered" evidence="2">
    <location>
        <begin position="27"/>
        <end position="46"/>
    </location>
</feature>
<evidence type="ECO:0000313" key="6">
    <source>
        <dbReference type="Proteomes" id="UP000007796"/>
    </source>
</evidence>
<evidence type="ECO:0000313" key="5">
    <source>
        <dbReference type="EMBL" id="EFX02303.1"/>
    </source>
</evidence>
<accession>F0XJT9</accession>
<dbReference type="EMBL" id="GL629782">
    <property type="protein sequence ID" value="EFX02303.1"/>
    <property type="molecule type" value="Genomic_DNA"/>
</dbReference>
<dbReference type="RefSeq" id="XP_014171785.1">
    <property type="nucleotide sequence ID" value="XM_014316310.1"/>
</dbReference>
<dbReference type="SUPFAM" id="SSF57701">
    <property type="entry name" value="Zn2/Cys6 DNA-binding domain"/>
    <property type="match status" value="1"/>
</dbReference>
<proteinExistence type="predicted"/>
<evidence type="ECO:0000256" key="1">
    <source>
        <dbReference type="ARBA" id="ARBA00023242"/>
    </source>
</evidence>
<feature type="chain" id="PRO_5003264026" evidence="3">
    <location>
        <begin position="17"/>
        <end position="1119"/>
    </location>
</feature>
<feature type="region of interest" description="Disordered" evidence="2">
    <location>
        <begin position="1051"/>
        <end position="1076"/>
    </location>
</feature>
<feature type="region of interest" description="Disordered" evidence="2">
    <location>
        <begin position="540"/>
        <end position="571"/>
    </location>
</feature>
<keyword evidence="1" id="KW-0539">Nucleus</keyword>
<protein>
    <submittedName>
        <fullName evidence="5">Fungal transcriptional regulatory protein</fullName>
    </submittedName>
</protein>
<name>F0XJT9_GROCL</name>
<keyword evidence="6" id="KW-1185">Reference proteome</keyword>
<dbReference type="eggNOG" id="ENOG502QRSG">
    <property type="taxonomic scope" value="Eukaryota"/>
</dbReference>
<dbReference type="HOGENOM" id="CLU_280607_0_0_1"/>
<dbReference type="CDD" id="cd00067">
    <property type="entry name" value="GAL4"/>
    <property type="match status" value="1"/>
</dbReference>
<feature type="compositionally biased region" description="Acidic residues" evidence="2">
    <location>
        <begin position="546"/>
        <end position="557"/>
    </location>
</feature>
<dbReference type="InterPro" id="IPR053216">
    <property type="entry name" value="Appressorial_penetr-assoc"/>
</dbReference>
<gene>
    <name evidence="5" type="ORF">CMQ_2352</name>
</gene>
<dbReference type="InterPro" id="IPR001138">
    <property type="entry name" value="Zn2Cys6_DnaBD"/>
</dbReference>
<dbReference type="Proteomes" id="UP000007796">
    <property type="component" value="Unassembled WGS sequence"/>
</dbReference>
<evidence type="ECO:0000256" key="2">
    <source>
        <dbReference type="SAM" id="MobiDB-lite"/>
    </source>
</evidence>
<dbReference type="Gene3D" id="4.10.240.10">
    <property type="entry name" value="Zn(2)-C6 fungal-type DNA-binding domain"/>
    <property type="match status" value="1"/>
</dbReference>
<evidence type="ECO:0000259" key="4">
    <source>
        <dbReference type="PROSITE" id="PS50048"/>
    </source>
</evidence>
<dbReference type="InParanoid" id="F0XJT9"/>
<dbReference type="PANTHER" id="PTHR34587">
    <property type="entry name" value="VWFA DOMAIN-CONTAINING PROTEIN"/>
    <property type="match status" value="1"/>
</dbReference>
<evidence type="ECO:0000256" key="3">
    <source>
        <dbReference type="SAM" id="SignalP"/>
    </source>
</evidence>
<dbReference type="GeneID" id="25975332"/>
<dbReference type="PROSITE" id="PS50048">
    <property type="entry name" value="ZN2_CY6_FUNGAL_2"/>
    <property type="match status" value="1"/>
</dbReference>
<dbReference type="OrthoDB" id="3365636at2759"/>
<feature type="signal peptide" evidence="3">
    <location>
        <begin position="1"/>
        <end position="16"/>
    </location>
</feature>
<feature type="domain" description="Zn(2)-C6 fungal-type" evidence="4">
    <location>
        <begin position="306"/>
        <end position="358"/>
    </location>
</feature>
<sequence>MKIQLSFLALTAFSQAAVVAKDIASTIETSSSPSSVPPGCLDPSLIQTASNRTGQERGTPGVEPGEVSSEIDTTNFINFCAGRELTNGRQLSTSSCNGIPMGRIPAHDRMIASLITSPATGERLPAHMAFNITIHTVHLTAGYFANPLASYYSAPQDLDENGNIYGHCHVTVQELTVKRHDWGEVVVKIPDPRKFVFFTGISDAGDGRGRLQATVVGGLPVGHYRVCTMIAARNHQPVMMPVAQRGAQDDCVRFQVIDGDEDYFSGNSADRFRQQNSKSFTGLRNELQIDHSCLAIWEMQSTTFRACEACRILKVRCEPASGGGHDGSISSNDGTVLPPVSERPPCRRCRDIGHECVYTERRRTKRKRTDVRVRELEQEVWQLGELLFLQQKQQQQQSGDAGGVLVEGVQEVRVPERSSPIVEESLPTVPSLPPAFAISSAGTPSPNLPLSWNSSLPATVDSADPVAAGLLPMAWAVRLFRRYVLTMAPQRPLVVFPAVTPANHHVIPTDEEIAAVAAKVRRQTPVLFLAIVTVAGNIGAEMGQNGDDDDDDDDDELSNGRDGSADISNDESDGLSLALEALLLRVFAERIMLDGQKSIELIQALLVSSNWNCHSLGVTPPSSHRPRFYQHVHLAASMAVELGLCGREGQNRPQDSGPSGDTLVFERTLLACYLCCSSVSLGFHRQSMLSFTPHIAECLATIETSALAAPTDATLAAWVRLQHIVDNAAVGLGLRSSERDGAASSTDKATRGLVDFADPCLQMNLQNATLQLEQWRQSVTSTCMNNSLLIQYHTVLCTLHESCFYNEFDPTDFKPPYRVAVPTCRANAPVPPQRPKPRPFLTSAHIQSRQLCLASARALIGIFLAAPTKQLRGMPVFSYARISYAIVVLLKLELSAVLPGGAMHGLMRHVGGPGSSTTQIHHYLGKLSWRMRQLRTRHRHLARMWAPLVEAVSEWYEGYLLPAAGGHISDEKASTASGVGPVLRPLRHCFPLLTQSEGQASTAAARLNPESAMAPASLVAPIGVSGFYEMLNEIGYRESAVPIAYENGTTEQDLEQTDRSAGGDTSSVSRAPAHVSHEDEQLLQSMLLMGDTIDWTDPSKQFFDVQSCLDGMFSEQMST</sequence>
<dbReference type="GO" id="GO:0000981">
    <property type="term" value="F:DNA-binding transcription factor activity, RNA polymerase II-specific"/>
    <property type="evidence" value="ECO:0007669"/>
    <property type="project" value="InterPro"/>
</dbReference>
<dbReference type="SMART" id="SM00066">
    <property type="entry name" value="GAL4"/>
    <property type="match status" value="1"/>
</dbReference>
<dbReference type="PANTHER" id="PTHR34587:SF2">
    <property type="entry name" value="G-PROTEIN COUPLED RECEPTORS FAMILY 1 PROFILE DOMAIN-CONTAINING PROTEIN"/>
    <property type="match status" value="1"/>
</dbReference>
<dbReference type="GO" id="GO:0008270">
    <property type="term" value="F:zinc ion binding"/>
    <property type="evidence" value="ECO:0007669"/>
    <property type="project" value="InterPro"/>
</dbReference>
<organism evidence="6">
    <name type="scientific">Grosmannia clavigera (strain kw1407 / UAMH 11150)</name>
    <name type="common">Blue stain fungus</name>
    <name type="synonym">Graphiocladiella clavigera</name>
    <dbReference type="NCBI Taxonomy" id="655863"/>
    <lineage>
        <taxon>Eukaryota</taxon>
        <taxon>Fungi</taxon>
        <taxon>Dikarya</taxon>
        <taxon>Ascomycota</taxon>
        <taxon>Pezizomycotina</taxon>
        <taxon>Sordariomycetes</taxon>
        <taxon>Sordariomycetidae</taxon>
        <taxon>Ophiostomatales</taxon>
        <taxon>Ophiostomataceae</taxon>
        <taxon>Leptographium</taxon>
    </lineage>
</organism>
<dbReference type="STRING" id="655863.F0XJT9"/>
<dbReference type="CDD" id="cd12148">
    <property type="entry name" value="fungal_TF_MHR"/>
    <property type="match status" value="1"/>
</dbReference>
<dbReference type="AlphaFoldDB" id="F0XJT9"/>
<dbReference type="InterPro" id="IPR036864">
    <property type="entry name" value="Zn2-C6_fun-type_DNA-bd_sf"/>
</dbReference>
<reference evidence="5 6" key="1">
    <citation type="journal article" date="2011" name="Proc. Natl. Acad. Sci. U.S.A.">
        <title>Genome and transcriptome analyses of the mountain pine beetle-fungal symbiont Grosmannia clavigera, a lodgepole pine pathogen.</title>
        <authorList>
            <person name="DiGuistini S."/>
            <person name="Wang Y."/>
            <person name="Liao N.Y."/>
            <person name="Taylor G."/>
            <person name="Tanguay P."/>
            <person name="Feau N."/>
            <person name="Henrissat B."/>
            <person name="Chan S.K."/>
            <person name="Hesse-Orce U."/>
            <person name="Alamouti S.M."/>
            <person name="Tsui C.K.M."/>
            <person name="Docking R.T."/>
            <person name="Levasseur A."/>
            <person name="Haridas S."/>
            <person name="Robertson G."/>
            <person name="Birol I."/>
            <person name="Holt R.A."/>
            <person name="Marra M.A."/>
            <person name="Hamelin R.C."/>
            <person name="Hirst M."/>
            <person name="Jones S.J.M."/>
            <person name="Bohlmann J."/>
            <person name="Breuil C."/>
        </authorList>
    </citation>
    <scope>NUCLEOTIDE SEQUENCE [LARGE SCALE GENOMIC DNA]</scope>
    <source>
        <strain evidence="6">kw1407 / UAMH 11150</strain>
    </source>
</reference>
<keyword evidence="3" id="KW-0732">Signal</keyword>